<gene>
    <name evidence="2" type="ORF">I4J89_32010</name>
</gene>
<name>A0A931G0U7_9ACTN</name>
<evidence type="ECO:0000313" key="2">
    <source>
        <dbReference type="EMBL" id="MBG0566082.1"/>
    </source>
</evidence>
<dbReference type="InterPro" id="IPR037523">
    <property type="entry name" value="VOC_core"/>
</dbReference>
<dbReference type="Proteomes" id="UP000598146">
    <property type="component" value="Unassembled WGS sequence"/>
</dbReference>
<dbReference type="Pfam" id="PF00903">
    <property type="entry name" value="Glyoxalase"/>
    <property type="match status" value="1"/>
</dbReference>
<dbReference type="PROSITE" id="PS51819">
    <property type="entry name" value="VOC"/>
    <property type="match status" value="1"/>
</dbReference>
<proteinExistence type="predicted"/>
<dbReference type="InterPro" id="IPR029068">
    <property type="entry name" value="Glyas_Bleomycin-R_OHBP_Dase"/>
</dbReference>
<accession>A0A931G0U7</accession>
<evidence type="ECO:0000313" key="3">
    <source>
        <dbReference type="Proteomes" id="UP000598146"/>
    </source>
</evidence>
<dbReference type="InterPro" id="IPR004360">
    <property type="entry name" value="Glyas_Fos-R_dOase_dom"/>
</dbReference>
<protein>
    <submittedName>
        <fullName evidence="2">VOC family protein</fullName>
    </submittedName>
</protein>
<dbReference type="AlphaFoldDB" id="A0A931G0U7"/>
<dbReference type="RefSeq" id="WP_196417858.1">
    <property type="nucleotide sequence ID" value="NZ_JADQTO010000018.1"/>
</dbReference>
<organism evidence="2 3">
    <name type="scientific">Actinoplanes aureus</name>
    <dbReference type="NCBI Taxonomy" id="2792083"/>
    <lineage>
        <taxon>Bacteria</taxon>
        <taxon>Bacillati</taxon>
        <taxon>Actinomycetota</taxon>
        <taxon>Actinomycetes</taxon>
        <taxon>Micromonosporales</taxon>
        <taxon>Micromonosporaceae</taxon>
        <taxon>Actinoplanes</taxon>
    </lineage>
</organism>
<dbReference type="Gene3D" id="3.10.180.10">
    <property type="entry name" value="2,3-Dihydroxybiphenyl 1,2-Dioxygenase, domain 1"/>
    <property type="match status" value="1"/>
</dbReference>
<dbReference type="SUPFAM" id="SSF54593">
    <property type="entry name" value="Glyoxalase/Bleomycin resistance protein/Dihydroxybiphenyl dioxygenase"/>
    <property type="match status" value="2"/>
</dbReference>
<reference evidence="2" key="1">
    <citation type="submission" date="2020-11" db="EMBL/GenBank/DDBJ databases">
        <title>Isolation and identification of active actinomycetes.</title>
        <authorList>
            <person name="Sun X."/>
        </authorList>
    </citation>
    <scope>NUCLEOTIDE SEQUENCE</scope>
    <source>
        <strain evidence="2">NEAU-A11</strain>
    </source>
</reference>
<comment type="caution">
    <text evidence="2">The sequence shown here is derived from an EMBL/GenBank/DDBJ whole genome shotgun (WGS) entry which is preliminary data.</text>
</comment>
<keyword evidence="3" id="KW-1185">Reference proteome</keyword>
<dbReference type="EMBL" id="JADQTO010000018">
    <property type="protein sequence ID" value="MBG0566082.1"/>
    <property type="molecule type" value="Genomic_DNA"/>
</dbReference>
<sequence length="261" mass="28558">MSILSDGLADAPLMFVFLDVSSLPRHRRLYEQVFGFHAVESQFHPPHEHHGLVKYDAGGTILAVNLFAERKFQRPEADGVTLICRVDEPDRLAGLTDYGHVAGTSFTDTDGHHYQFADQPPADPGLRAEISGLRLAVPDLAAAVPFYRDLLGLRPVTETNLRTGSIDLSLEEAAQSPDGRPIRHNACLMVFYTADVVEAEQALRERGVAFSSGAGFSDIGGTARFRDPSGHTFCLYQPSAESLTWGSADKVMELMTARTRS</sequence>
<feature type="domain" description="VOC" evidence="1">
    <location>
        <begin position="129"/>
        <end position="238"/>
    </location>
</feature>
<evidence type="ECO:0000259" key="1">
    <source>
        <dbReference type="PROSITE" id="PS51819"/>
    </source>
</evidence>